<evidence type="ECO:0000259" key="22">
    <source>
        <dbReference type="Pfam" id="PF01433"/>
    </source>
</evidence>
<dbReference type="Pfam" id="PF01433">
    <property type="entry name" value="Peptidase_M1"/>
    <property type="match status" value="1"/>
</dbReference>
<organism evidence="25 26">
    <name type="scientific">Brachionus calyciflorus</name>
    <dbReference type="NCBI Taxonomy" id="104777"/>
    <lineage>
        <taxon>Eukaryota</taxon>
        <taxon>Metazoa</taxon>
        <taxon>Spiralia</taxon>
        <taxon>Gnathifera</taxon>
        <taxon>Rotifera</taxon>
        <taxon>Eurotatoria</taxon>
        <taxon>Monogononta</taxon>
        <taxon>Pseudotrocha</taxon>
        <taxon>Ploima</taxon>
        <taxon>Brachionidae</taxon>
        <taxon>Brachionus</taxon>
    </lineage>
</organism>
<dbReference type="GO" id="GO:0070006">
    <property type="term" value="F:metalloaminopeptidase activity"/>
    <property type="evidence" value="ECO:0007669"/>
    <property type="project" value="TreeGrafter"/>
</dbReference>
<dbReference type="Gene3D" id="2.60.40.1910">
    <property type="match status" value="1"/>
</dbReference>
<dbReference type="GO" id="GO:0008270">
    <property type="term" value="F:zinc ion binding"/>
    <property type="evidence" value="ECO:0007669"/>
    <property type="project" value="UniProtKB-UniRule"/>
</dbReference>
<protein>
    <recommendedName>
        <fullName evidence="21">Aminopeptidase</fullName>
        <ecNumber evidence="21">3.4.11.-</ecNumber>
    </recommendedName>
</protein>
<dbReference type="GO" id="GO:0005615">
    <property type="term" value="C:extracellular space"/>
    <property type="evidence" value="ECO:0007669"/>
    <property type="project" value="TreeGrafter"/>
</dbReference>
<comment type="catalytic activity">
    <reaction evidence="1">
        <text>Release of an N-terminal amino acid, Xaa-|-Yaa- from a peptide, amide or arylamide. Xaa is preferably Ala, but may be most amino acids including Pro (slow action). When a terminal hydrophobic residue is followed by a prolyl residue, the two may be released as an intact Xaa-Pro dipeptide.</text>
        <dbReference type="EC" id="3.4.11.2"/>
    </reaction>
</comment>
<dbReference type="AlphaFoldDB" id="A0A814AXS6"/>
<dbReference type="FunFam" id="1.10.390.10:FF:000016">
    <property type="entry name" value="Glutamyl aminopeptidase"/>
    <property type="match status" value="1"/>
</dbReference>
<evidence type="ECO:0000256" key="15">
    <source>
        <dbReference type="ARBA" id="ARBA00023136"/>
    </source>
</evidence>
<evidence type="ECO:0000313" key="25">
    <source>
        <dbReference type="EMBL" id="CAF0920546.1"/>
    </source>
</evidence>
<comment type="similarity">
    <text evidence="4 21">Belongs to the peptidase M1 family.</text>
</comment>
<keyword evidence="6 21" id="KW-0645">Protease</keyword>
<evidence type="ECO:0000256" key="3">
    <source>
        <dbReference type="ARBA" id="ARBA00004606"/>
    </source>
</evidence>
<evidence type="ECO:0000256" key="13">
    <source>
        <dbReference type="ARBA" id="ARBA00022989"/>
    </source>
</evidence>
<comment type="cofactor">
    <cofactor evidence="19 21">
        <name>Zn(2+)</name>
        <dbReference type="ChEBI" id="CHEBI:29105"/>
    </cofactor>
    <text evidence="19 21">Binds 1 zinc ion per subunit.</text>
</comment>
<keyword evidence="11 19" id="KW-0862">Zinc</keyword>
<keyword evidence="26" id="KW-1185">Reference proteome</keyword>
<dbReference type="Pfam" id="PF17900">
    <property type="entry name" value="Peptidase_M1_N"/>
    <property type="match status" value="1"/>
</dbReference>
<feature type="binding site" evidence="19">
    <location>
        <position position="395"/>
    </location>
    <ligand>
        <name>Zn(2+)</name>
        <dbReference type="ChEBI" id="CHEBI:29105"/>
        <note>catalytic</note>
    </ligand>
</feature>
<evidence type="ECO:0000256" key="2">
    <source>
        <dbReference type="ARBA" id="ARBA00004236"/>
    </source>
</evidence>
<dbReference type="Gene3D" id="2.60.40.1730">
    <property type="entry name" value="tricorn interacting facor f3 domain"/>
    <property type="match status" value="1"/>
</dbReference>
<dbReference type="InterPro" id="IPR050344">
    <property type="entry name" value="Peptidase_M1_aminopeptidases"/>
</dbReference>
<evidence type="ECO:0000256" key="7">
    <source>
        <dbReference type="ARBA" id="ARBA00022692"/>
    </source>
</evidence>
<feature type="site" description="Transition state stabilizer" evidence="20">
    <location>
        <position position="476"/>
    </location>
</feature>
<comment type="caution">
    <text evidence="25">The sequence shown here is derived from an EMBL/GenBank/DDBJ whole genome shotgun (WGS) entry which is preliminary data.</text>
</comment>
<evidence type="ECO:0000256" key="14">
    <source>
        <dbReference type="ARBA" id="ARBA00023049"/>
    </source>
</evidence>
<evidence type="ECO:0000256" key="9">
    <source>
        <dbReference type="ARBA" id="ARBA00022729"/>
    </source>
</evidence>
<evidence type="ECO:0000313" key="26">
    <source>
        <dbReference type="Proteomes" id="UP000663879"/>
    </source>
</evidence>
<dbReference type="GO" id="GO:0005886">
    <property type="term" value="C:plasma membrane"/>
    <property type="evidence" value="ECO:0007669"/>
    <property type="project" value="UniProtKB-SubCell"/>
</dbReference>
<dbReference type="InterPro" id="IPR024571">
    <property type="entry name" value="ERAP1-like_C_dom"/>
</dbReference>
<dbReference type="InterPro" id="IPR042097">
    <property type="entry name" value="Aminopeptidase_N-like_N_sf"/>
</dbReference>
<keyword evidence="5" id="KW-1003">Cell membrane</keyword>
<gene>
    <name evidence="25" type="ORF">OXX778_LOCUS12364</name>
</gene>
<feature type="binding site" evidence="19">
    <location>
        <position position="414"/>
    </location>
    <ligand>
        <name>Zn(2+)</name>
        <dbReference type="ChEBI" id="CHEBI:29105"/>
        <note>catalytic</note>
    </ligand>
</feature>
<feature type="domain" description="Peptidase M1 membrane alanine aminopeptidase" evidence="22">
    <location>
        <begin position="307"/>
        <end position="543"/>
    </location>
</feature>
<evidence type="ECO:0000256" key="19">
    <source>
        <dbReference type="PIRSR" id="PIRSR634016-3"/>
    </source>
</evidence>
<keyword evidence="16" id="KW-1015">Disulfide bond</keyword>
<evidence type="ECO:0000256" key="6">
    <source>
        <dbReference type="ARBA" id="ARBA00022670"/>
    </source>
</evidence>
<evidence type="ECO:0000259" key="23">
    <source>
        <dbReference type="Pfam" id="PF11838"/>
    </source>
</evidence>
<proteinExistence type="inferred from homology"/>
<dbReference type="OrthoDB" id="510539at2759"/>
<evidence type="ECO:0000256" key="11">
    <source>
        <dbReference type="ARBA" id="ARBA00022833"/>
    </source>
</evidence>
<evidence type="ECO:0000256" key="17">
    <source>
        <dbReference type="ARBA" id="ARBA00023180"/>
    </source>
</evidence>
<feature type="domain" description="Aminopeptidase N-like N-terminal" evidence="24">
    <location>
        <begin position="73"/>
        <end position="270"/>
    </location>
</feature>
<dbReference type="InterPro" id="IPR045357">
    <property type="entry name" value="Aminopeptidase_N-like_N"/>
</dbReference>
<dbReference type="InterPro" id="IPR014782">
    <property type="entry name" value="Peptidase_M1_dom"/>
</dbReference>
<dbReference type="InterPro" id="IPR001930">
    <property type="entry name" value="Peptidase_M1"/>
</dbReference>
<dbReference type="GO" id="GO:0042277">
    <property type="term" value="F:peptide binding"/>
    <property type="evidence" value="ECO:0007669"/>
    <property type="project" value="TreeGrafter"/>
</dbReference>
<sequence length="968" mass="112997">MDSYFSKKIVTFMAITFSVLVIGTIHLGDSVFFSNKLETKTESKTDSEINPLKNFASKPKNSIDFRLPKNLLPNSYSLMIQPYIGTNDTWDNNKTFTFDAEIKINFTCVISTNKIVLHALDLELDADSFTIESEDDKTGLNIEKTFTTDEVKNFIIIKMSKECLEESQYILYMKYKGLISSNLYGFYRSSYKDVNGKIFHLASTQFEPTEARRAFPCFDEPAMKANFKLTMKRHRNFTSSLFNTPLVRNTTEGEWIIDEFDWTPKMSTYLVAFVVSNFKFINSKTSSNISVEVFGKSEDIENGNGEFALNETKNIIEFLENYFDVKYPLSKSSKSNFGHVNLVKTQVAVPDFSAGAMENWGLVIYREDSLFFNKKKDTIYDKQRISSTISHELAHQWFGNLVSPAWWNDLWLNEGFASWVEYLGTNYTHPEWRDLDYFYVKKLSVMELDSLESSHSVKFEVNDPSEIDSLFDEISYDKGASIIRMMNAFLTEDTFKKGVSNYLKNYSYDNAEQDNLWQYLTEQAYLDQSLDKSLSVKTIMDTWTLKKGYPVVNVIRDYQNKQIKLSQNWFLLNPTNKIKNTDEYNQYKWYIPFTFTSKESPDFNFETRPYWLKPDDKELILETAKIQSDSWIIGNLRHASFLRVNYDTNNWNLLINQLNNDHTVIHPINRAELLDDSFNLGRAELLNQVLFLNISKYLINENDSLPFFPAFNALDFISMFFDDDSETYDLFKNFFIRILNNTYKRLNWRDVDETDLDLQLNTLSVMCNLGLNDCIDKAKFYYKNWIDNDIPLKRNFKSVILTSVIKFGDNRTWFELYEKAISTIDNLEKLRLFKGLASSKDPSLLSFLLKKSRDLNVIRLQDSTSIISYVASNSFGKRLAFDYLVENWNELVERYGAFSFTLPTLIDSIIKTLNSNYYLKRLDDFIERAQDLGVAADAFKQAIEKINTNIRWKEKNLDSIHNWLKDNS</sequence>
<feature type="binding site" evidence="19">
    <location>
        <position position="391"/>
    </location>
    <ligand>
        <name>Zn(2+)</name>
        <dbReference type="ChEBI" id="CHEBI:29105"/>
        <note>catalytic</note>
    </ligand>
</feature>
<dbReference type="GO" id="GO:0016285">
    <property type="term" value="F:alanyl aminopeptidase activity"/>
    <property type="evidence" value="ECO:0007669"/>
    <property type="project" value="UniProtKB-EC"/>
</dbReference>
<dbReference type="PANTHER" id="PTHR11533">
    <property type="entry name" value="PROTEASE M1 ZINC METALLOPROTEASE"/>
    <property type="match status" value="1"/>
</dbReference>
<keyword evidence="17" id="KW-0325">Glycoprotein</keyword>
<keyword evidence="14 21" id="KW-0482">Metalloprotease</keyword>
<keyword evidence="21" id="KW-0031">Aminopeptidase</keyword>
<dbReference type="SUPFAM" id="SSF63737">
    <property type="entry name" value="Leukotriene A4 hydrolase N-terminal domain"/>
    <property type="match status" value="1"/>
</dbReference>
<evidence type="ECO:0000256" key="10">
    <source>
        <dbReference type="ARBA" id="ARBA00022801"/>
    </source>
</evidence>
<keyword evidence="12" id="KW-0735">Signal-anchor</keyword>
<feature type="transmembrane region" description="Helical" evidence="21">
    <location>
        <begin position="9"/>
        <end position="28"/>
    </location>
</feature>
<evidence type="ECO:0000256" key="5">
    <source>
        <dbReference type="ARBA" id="ARBA00022475"/>
    </source>
</evidence>
<dbReference type="InterPro" id="IPR027268">
    <property type="entry name" value="Peptidase_M4/M1_CTD_sf"/>
</dbReference>
<dbReference type="SUPFAM" id="SSF55486">
    <property type="entry name" value="Metalloproteases ('zincins'), catalytic domain"/>
    <property type="match status" value="1"/>
</dbReference>
<keyword evidence="7 21" id="KW-0812">Transmembrane</keyword>
<dbReference type="GO" id="GO:0005737">
    <property type="term" value="C:cytoplasm"/>
    <property type="evidence" value="ECO:0007669"/>
    <property type="project" value="TreeGrafter"/>
</dbReference>
<evidence type="ECO:0000259" key="24">
    <source>
        <dbReference type="Pfam" id="PF17900"/>
    </source>
</evidence>
<dbReference type="InterPro" id="IPR034016">
    <property type="entry name" value="M1_APN-typ"/>
</dbReference>
<dbReference type="FunFam" id="2.60.40.1730:FF:000012">
    <property type="entry name" value="Aminopeptidase N"/>
    <property type="match status" value="1"/>
</dbReference>
<dbReference type="Gene3D" id="1.10.390.10">
    <property type="entry name" value="Neutral Protease Domain 2"/>
    <property type="match status" value="1"/>
</dbReference>
<keyword evidence="8 19" id="KW-0479">Metal-binding</keyword>
<evidence type="ECO:0000256" key="12">
    <source>
        <dbReference type="ARBA" id="ARBA00022968"/>
    </source>
</evidence>
<feature type="domain" description="ERAP1-like C-terminal" evidence="23">
    <location>
        <begin position="631"/>
        <end position="947"/>
    </location>
</feature>
<evidence type="ECO:0000256" key="18">
    <source>
        <dbReference type="PIRSR" id="PIRSR634016-1"/>
    </source>
</evidence>
<evidence type="ECO:0000256" key="21">
    <source>
        <dbReference type="RuleBase" id="RU364040"/>
    </source>
</evidence>
<name>A0A814AXS6_9BILA</name>
<feature type="active site" description="Proton acceptor" evidence="18">
    <location>
        <position position="392"/>
    </location>
</feature>
<keyword evidence="15 21" id="KW-0472">Membrane</keyword>
<evidence type="ECO:0000256" key="20">
    <source>
        <dbReference type="PIRSR" id="PIRSR634016-4"/>
    </source>
</evidence>
<evidence type="ECO:0000256" key="16">
    <source>
        <dbReference type="ARBA" id="ARBA00023157"/>
    </source>
</evidence>
<evidence type="ECO:0000256" key="4">
    <source>
        <dbReference type="ARBA" id="ARBA00010136"/>
    </source>
</evidence>
<dbReference type="PANTHER" id="PTHR11533:SF294">
    <property type="entry name" value="THYROTROPIN-RELEASING HORMONE-DEGRADING ECTOENZYME"/>
    <property type="match status" value="1"/>
</dbReference>
<dbReference type="GO" id="GO:0043171">
    <property type="term" value="P:peptide catabolic process"/>
    <property type="evidence" value="ECO:0007669"/>
    <property type="project" value="TreeGrafter"/>
</dbReference>
<keyword evidence="13 21" id="KW-1133">Transmembrane helix</keyword>
<keyword evidence="9" id="KW-0732">Signal</keyword>
<keyword evidence="10 21" id="KW-0378">Hydrolase</keyword>
<dbReference type="EMBL" id="CAJNOC010002230">
    <property type="protein sequence ID" value="CAF0920546.1"/>
    <property type="molecule type" value="Genomic_DNA"/>
</dbReference>
<evidence type="ECO:0000256" key="8">
    <source>
        <dbReference type="ARBA" id="ARBA00022723"/>
    </source>
</evidence>
<dbReference type="GO" id="GO:0006508">
    <property type="term" value="P:proteolysis"/>
    <property type="evidence" value="ECO:0007669"/>
    <property type="project" value="UniProtKB-KW"/>
</dbReference>
<accession>A0A814AXS6</accession>
<dbReference type="FunFam" id="1.25.50.20:FF:000001">
    <property type="entry name" value="Aminopeptidase"/>
    <property type="match status" value="1"/>
</dbReference>
<dbReference type="EC" id="3.4.11.-" evidence="21"/>
<comment type="subcellular location">
    <subcellularLocation>
        <location evidence="2">Cell membrane</location>
    </subcellularLocation>
    <subcellularLocation>
        <location evidence="3">Membrane</location>
        <topology evidence="3">Single-pass type II membrane protein</topology>
    </subcellularLocation>
</comment>
<dbReference type="FunFam" id="2.60.40.1910:FF:000008">
    <property type="entry name" value="Aminopeptidase"/>
    <property type="match status" value="1"/>
</dbReference>
<dbReference type="CDD" id="cd09601">
    <property type="entry name" value="M1_APN-Q_like"/>
    <property type="match status" value="1"/>
</dbReference>
<dbReference type="PRINTS" id="PR00756">
    <property type="entry name" value="ALADIPTASE"/>
</dbReference>
<dbReference type="Gene3D" id="1.25.50.20">
    <property type="match status" value="1"/>
</dbReference>
<reference evidence="25" key="1">
    <citation type="submission" date="2021-02" db="EMBL/GenBank/DDBJ databases">
        <authorList>
            <person name="Nowell W R."/>
        </authorList>
    </citation>
    <scope>NUCLEOTIDE SEQUENCE</scope>
    <source>
        <strain evidence="25">Ploen Becks lab</strain>
    </source>
</reference>
<dbReference type="Proteomes" id="UP000663879">
    <property type="component" value="Unassembled WGS sequence"/>
</dbReference>
<evidence type="ECO:0000256" key="1">
    <source>
        <dbReference type="ARBA" id="ARBA00000098"/>
    </source>
</evidence>
<dbReference type="Pfam" id="PF11838">
    <property type="entry name" value="ERAP1_C"/>
    <property type="match status" value="1"/>
</dbReference>